<feature type="region of interest" description="Disordered" evidence="1">
    <location>
        <begin position="51"/>
        <end position="88"/>
    </location>
</feature>
<dbReference type="Proteomes" id="UP000054324">
    <property type="component" value="Unassembled WGS sequence"/>
</dbReference>
<protein>
    <submittedName>
        <fullName evidence="2">Uncharacterized protein</fullName>
    </submittedName>
</protein>
<proteinExistence type="predicted"/>
<organism evidence="2 3">
    <name type="scientific">Opisthorchis viverrini</name>
    <name type="common">Southeast Asian liver fluke</name>
    <dbReference type="NCBI Taxonomy" id="6198"/>
    <lineage>
        <taxon>Eukaryota</taxon>
        <taxon>Metazoa</taxon>
        <taxon>Spiralia</taxon>
        <taxon>Lophotrochozoa</taxon>
        <taxon>Platyhelminthes</taxon>
        <taxon>Trematoda</taxon>
        <taxon>Digenea</taxon>
        <taxon>Opisthorchiida</taxon>
        <taxon>Opisthorchiata</taxon>
        <taxon>Opisthorchiidae</taxon>
        <taxon>Opisthorchis</taxon>
    </lineage>
</organism>
<keyword evidence="3" id="KW-1185">Reference proteome</keyword>
<evidence type="ECO:0000256" key="1">
    <source>
        <dbReference type="SAM" id="MobiDB-lite"/>
    </source>
</evidence>
<reference evidence="2 3" key="1">
    <citation type="submission" date="2013-11" db="EMBL/GenBank/DDBJ databases">
        <title>Opisthorchis viverrini - life in the bile duct.</title>
        <authorList>
            <person name="Young N.D."/>
            <person name="Nagarajan N."/>
            <person name="Lin S.J."/>
            <person name="Korhonen P.K."/>
            <person name="Jex A.R."/>
            <person name="Hall R.S."/>
            <person name="Safavi-Hemami H."/>
            <person name="Kaewkong W."/>
            <person name="Bertrand D."/>
            <person name="Gao S."/>
            <person name="Seet Q."/>
            <person name="Wongkham S."/>
            <person name="Teh B.T."/>
            <person name="Wongkham C."/>
            <person name="Intapan P.M."/>
            <person name="Maleewong W."/>
            <person name="Yang X."/>
            <person name="Hu M."/>
            <person name="Wang Z."/>
            <person name="Hofmann A."/>
            <person name="Sternberg P.W."/>
            <person name="Tan P."/>
            <person name="Wang J."/>
            <person name="Gasser R.B."/>
        </authorList>
    </citation>
    <scope>NUCLEOTIDE SEQUENCE [LARGE SCALE GENOMIC DNA]</scope>
</reference>
<accession>A0A074ZTB6</accession>
<feature type="compositionally biased region" description="Polar residues" evidence="1">
    <location>
        <begin position="51"/>
        <end position="67"/>
    </location>
</feature>
<evidence type="ECO:0000313" key="3">
    <source>
        <dbReference type="Proteomes" id="UP000054324"/>
    </source>
</evidence>
<dbReference type="KEGG" id="ovi:T265_02997"/>
<dbReference type="GeneID" id="20317185"/>
<dbReference type="CTD" id="20317185"/>
<gene>
    <name evidence="2" type="ORF">T265_02997</name>
</gene>
<evidence type="ECO:0000313" key="2">
    <source>
        <dbReference type="EMBL" id="KER30648.1"/>
    </source>
</evidence>
<dbReference type="EMBL" id="KL596658">
    <property type="protein sequence ID" value="KER30648.1"/>
    <property type="molecule type" value="Genomic_DNA"/>
</dbReference>
<dbReference type="RefSeq" id="XP_009165640.1">
    <property type="nucleotide sequence ID" value="XM_009167376.1"/>
</dbReference>
<sequence>MLECSFEDYSQVEFVNLFPDEQDDSSNGSNVERSSEEVFIPSWVEFTPQVDINLSTGPSSHISQPDSPHSVEQENQSERKQPAPVSSE</sequence>
<name>A0A074ZTB6_OPIVI</name>
<feature type="compositionally biased region" description="Basic and acidic residues" evidence="1">
    <location>
        <begin position="69"/>
        <end position="81"/>
    </location>
</feature>
<dbReference type="AlphaFoldDB" id="A0A074ZTB6"/>